<protein>
    <submittedName>
        <fullName evidence="2">Uncharacterized protein</fullName>
    </submittedName>
</protein>
<feature type="compositionally biased region" description="Low complexity" evidence="1">
    <location>
        <begin position="84"/>
        <end position="104"/>
    </location>
</feature>
<name>A0ABP0RRA9_9DINO</name>
<keyword evidence="3" id="KW-1185">Reference proteome</keyword>
<proteinExistence type="predicted"/>
<gene>
    <name evidence="2" type="ORF">SCF082_LOCUS48093</name>
</gene>
<feature type="compositionally biased region" description="Basic and acidic residues" evidence="1">
    <location>
        <begin position="39"/>
        <end position="80"/>
    </location>
</feature>
<sequence length="191" mass="21078">MNLQMNPAMQGMAMMMGGMMMGIAMASNRLGMRSPTPDAPEKPQKVRDHQPFNPEELHRRLLQAQERELLAAEARADSGRGLETTSPSSASKPTKSSPSSPRTCPKQKRPEVSLMQQKDCKDDAPLSESQRAATSPNPRQTSPAQSGEAARAVRRLGVEHAPTPPKRRSRSPLRRRRQVETTTKERGFGLV</sequence>
<evidence type="ECO:0000313" key="3">
    <source>
        <dbReference type="Proteomes" id="UP001642464"/>
    </source>
</evidence>
<feature type="compositionally biased region" description="Basic and acidic residues" evidence="1">
    <location>
        <begin position="178"/>
        <end position="191"/>
    </location>
</feature>
<dbReference type="EMBL" id="CAXAMM010042084">
    <property type="protein sequence ID" value="CAK9102913.1"/>
    <property type="molecule type" value="Genomic_DNA"/>
</dbReference>
<feature type="compositionally biased region" description="Polar residues" evidence="1">
    <location>
        <begin position="127"/>
        <end position="145"/>
    </location>
</feature>
<accession>A0ABP0RRA9</accession>
<evidence type="ECO:0000256" key="1">
    <source>
        <dbReference type="SAM" id="MobiDB-lite"/>
    </source>
</evidence>
<evidence type="ECO:0000313" key="2">
    <source>
        <dbReference type="EMBL" id="CAK9102913.1"/>
    </source>
</evidence>
<feature type="region of interest" description="Disordered" evidence="1">
    <location>
        <begin position="30"/>
        <end position="191"/>
    </location>
</feature>
<dbReference type="Proteomes" id="UP001642464">
    <property type="component" value="Unassembled WGS sequence"/>
</dbReference>
<feature type="compositionally biased region" description="Basic residues" evidence="1">
    <location>
        <begin position="165"/>
        <end position="177"/>
    </location>
</feature>
<reference evidence="2 3" key="1">
    <citation type="submission" date="2024-02" db="EMBL/GenBank/DDBJ databases">
        <authorList>
            <person name="Chen Y."/>
            <person name="Shah S."/>
            <person name="Dougan E. K."/>
            <person name="Thang M."/>
            <person name="Chan C."/>
        </authorList>
    </citation>
    <scope>NUCLEOTIDE SEQUENCE [LARGE SCALE GENOMIC DNA]</scope>
</reference>
<organism evidence="2 3">
    <name type="scientific">Durusdinium trenchii</name>
    <dbReference type="NCBI Taxonomy" id="1381693"/>
    <lineage>
        <taxon>Eukaryota</taxon>
        <taxon>Sar</taxon>
        <taxon>Alveolata</taxon>
        <taxon>Dinophyceae</taxon>
        <taxon>Suessiales</taxon>
        <taxon>Symbiodiniaceae</taxon>
        <taxon>Durusdinium</taxon>
    </lineage>
</organism>
<comment type="caution">
    <text evidence="2">The sequence shown here is derived from an EMBL/GenBank/DDBJ whole genome shotgun (WGS) entry which is preliminary data.</text>
</comment>